<keyword evidence="3" id="KW-1185">Reference proteome</keyword>
<organism evidence="2 3">
    <name type="scientific">Priestia iocasae</name>
    <dbReference type="NCBI Taxonomy" id="2291674"/>
    <lineage>
        <taxon>Bacteria</taxon>
        <taxon>Bacillati</taxon>
        <taxon>Bacillota</taxon>
        <taxon>Bacilli</taxon>
        <taxon>Bacillales</taxon>
        <taxon>Bacillaceae</taxon>
        <taxon>Priestia</taxon>
    </lineage>
</organism>
<reference evidence="2 3" key="1">
    <citation type="submission" date="2021-01" db="EMBL/GenBank/DDBJ databases">
        <title>Genomic Encyclopedia of Type Strains, Phase IV (KMG-IV): sequencing the most valuable type-strain genomes for metagenomic binning, comparative biology and taxonomic classification.</title>
        <authorList>
            <person name="Goeker M."/>
        </authorList>
    </citation>
    <scope>NUCLEOTIDE SEQUENCE [LARGE SCALE GENOMIC DNA]</scope>
    <source>
        <strain evidence="2 3">DSM 104297</strain>
    </source>
</reference>
<evidence type="ECO:0000256" key="1">
    <source>
        <dbReference type="SAM" id="SignalP"/>
    </source>
</evidence>
<dbReference type="Proteomes" id="UP000809829">
    <property type="component" value="Unassembled WGS sequence"/>
</dbReference>
<feature type="chain" id="PRO_5046744197" description="Secreted protein" evidence="1">
    <location>
        <begin position="23"/>
        <end position="219"/>
    </location>
</feature>
<dbReference type="RefSeq" id="WP_205186538.1">
    <property type="nucleotide sequence ID" value="NZ_JAFBFC010000003.1"/>
</dbReference>
<protein>
    <recommendedName>
        <fullName evidence="4">Secreted protein</fullName>
    </recommendedName>
</protein>
<evidence type="ECO:0000313" key="2">
    <source>
        <dbReference type="EMBL" id="MBM7703060.1"/>
    </source>
</evidence>
<proteinExistence type="predicted"/>
<comment type="caution">
    <text evidence="2">The sequence shown here is derived from an EMBL/GenBank/DDBJ whole genome shotgun (WGS) entry which is preliminary data.</text>
</comment>
<sequence length="219" mass="25088">MLRKQLVFSLLFLLFSSGIVHADEPFHYQYEPEKLYNILQMSEAEFEKQWKSGKTIKEIGEANGIDEQTIIIALSKDQFKQLNAALKTNKITYDYYCDYAMSMMKDDILSFVHSSTKKDEETTTNKPLKTLTGETKSWKGTVEFVEENGEVKSYTTVQPIGETSSDHIISVDTLLGNNLKTYDVKDIKAVEKDITFATIEVKWKENNENKKETIVVKGN</sequence>
<evidence type="ECO:0000313" key="3">
    <source>
        <dbReference type="Proteomes" id="UP000809829"/>
    </source>
</evidence>
<keyword evidence="1" id="KW-0732">Signal</keyword>
<gene>
    <name evidence="2" type="ORF">JOC83_001907</name>
</gene>
<name>A0ABS2QUA3_9BACI</name>
<dbReference type="EMBL" id="JAFBFC010000003">
    <property type="protein sequence ID" value="MBM7703060.1"/>
    <property type="molecule type" value="Genomic_DNA"/>
</dbReference>
<feature type="signal peptide" evidence="1">
    <location>
        <begin position="1"/>
        <end position="22"/>
    </location>
</feature>
<accession>A0ABS2QUA3</accession>
<evidence type="ECO:0008006" key="4">
    <source>
        <dbReference type="Google" id="ProtNLM"/>
    </source>
</evidence>